<keyword evidence="1" id="KW-0812">Transmembrane</keyword>
<feature type="transmembrane region" description="Helical" evidence="1">
    <location>
        <begin position="352"/>
        <end position="372"/>
    </location>
</feature>
<gene>
    <name evidence="2" type="ORF">J7I42_10805</name>
</gene>
<evidence type="ECO:0000313" key="2">
    <source>
        <dbReference type="EMBL" id="MBO9200755.1"/>
    </source>
</evidence>
<proteinExistence type="predicted"/>
<dbReference type="EMBL" id="JAGHKO010000001">
    <property type="protein sequence ID" value="MBO9200755.1"/>
    <property type="molecule type" value="Genomic_DNA"/>
</dbReference>
<feature type="transmembrane region" description="Helical" evidence="1">
    <location>
        <begin position="155"/>
        <end position="174"/>
    </location>
</feature>
<feature type="transmembrane region" description="Helical" evidence="1">
    <location>
        <begin position="186"/>
        <end position="205"/>
    </location>
</feature>
<evidence type="ECO:0008006" key="4">
    <source>
        <dbReference type="Google" id="ProtNLM"/>
    </source>
</evidence>
<name>A0ABS3YTJ5_9BACT</name>
<sequence length="475" mass="54042">MKMEEHRGLWSSIQQFPLDDPQAAITFSHKLAARQNWSPDFTERVIEEYRKFLFLCCISPNGASPSPIVDEAWHLHLTYTRSYWTDLCKNTLNKDIHHHPSRGGDEEDHKHRDWYAETLLLYESVFGTPPPDDIWPPPQDQLPIPEPAWPIRNEVIALIVMLLILPLIVSAYLYREFLPFALTGPQFLHFFPLLALSSFICYIILQYEKGRILKQLVVDHFPSNASIFQTAQFLYGKHRAIQAAIVDLIRRNLIELTAEKRFLVHTNRYHVVGNEQNPLISGFLKERYESTNYEGITDWLNEEEAKHPALQKLYLLAYRKEHYFKKYHMLLIPFAVGIARFFQGLYHERPVSYLFMEMFGYFVVSYMVSQYLSRKKIVLDKVEALSKENKDTGIQYDDTVVSSFALNGDNAIVWFAEGALLTSIFAPYPILNHNKVTGTDHTFSSCSSCSGGGSSGGCGSSCGGGCGGGCGGCGS</sequence>
<keyword evidence="1" id="KW-1133">Transmembrane helix</keyword>
<dbReference type="Proteomes" id="UP000677244">
    <property type="component" value="Unassembled WGS sequence"/>
</dbReference>
<keyword evidence="3" id="KW-1185">Reference proteome</keyword>
<feature type="transmembrane region" description="Helical" evidence="1">
    <location>
        <begin position="327"/>
        <end position="346"/>
    </location>
</feature>
<evidence type="ECO:0000256" key="1">
    <source>
        <dbReference type="SAM" id="Phobius"/>
    </source>
</evidence>
<accession>A0ABS3YTJ5</accession>
<keyword evidence="1" id="KW-0472">Membrane</keyword>
<dbReference type="RefSeq" id="WP_209138793.1">
    <property type="nucleotide sequence ID" value="NZ_JAGHKO010000001.1"/>
</dbReference>
<organism evidence="2 3">
    <name type="scientific">Niastella soli</name>
    <dbReference type="NCBI Taxonomy" id="2821487"/>
    <lineage>
        <taxon>Bacteria</taxon>
        <taxon>Pseudomonadati</taxon>
        <taxon>Bacteroidota</taxon>
        <taxon>Chitinophagia</taxon>
        <taxon>Chitinophagales</taxon>
        <taxon>Chitinophagaceae</taxon>
        <taxon>Niastella</taxon>
    </lineage>
</organism>
<reference evidence="2 3" key="1">
    <citation type="submission" date="2021-03" db="EMBL/GenBank/DDBJ databases">
        <title>Assistant Professor.</title>
        <authorList>
            <person name="Huq M.A."/>
        </authorList>
    </citation>
    <scope>NUCLEOTIDE SEQUENCE [LARGE SCALE GENOMIC DNA]</scope>
    <source>
        <strain evidence="2 3">MAH-29</strain>
    </source>
</reference>
<evidence type="ECO:0000313" key="3">
    <source>
        <dbReference type="Proteomes" id="UP000677244"/>
    </source>
</evidence>
<comment type="caution">
    <text evidence="2">The sequence shown here is derived from an EMBL/GenBank/DDBJ whole genome shotgun (WGS) entry which is preliminary data.</text>
</comment>
<protein>
    <recommendedName>
        <fullName evidence="4">TIGR04222 domain-containing membrane protein</fullName>
    </recommendedName>
</protein>